<evidence type="ECO:0000256" key="3">
    <source>
        <dbReference type="ARBA" id="ARBA00022989"/>
    </source>
</evidence>
<evidence type="ECO:0000313" key="9">
    <source>
        <dbReference type="EMBL" id="CAG8959198.1"/>
    </source>
</evidence>
<feature type="transmembrane region" description="Helical" evidence="7">
    <location>
        <begin position="228"/>
        <end position="248"/>
    </location>
</feature>
<name>A0A9N9PXT7_9HELO</name>
<gene>
    <name evidence="9" type="ORF">HYFRA_00012555</name>
</gene>
<evidence type="ECO:0000313" key="10">
    <source>
        <dbReference type="Proteomes" id="UP000696280"/>
    </source>
</evidence>
<keyword evidence="2 7" id="KW-0812">Transmembrane</keyword>
<evidence type="ECO:0000256" key="2">
    <source>
        <dbReference type="ARBA" id="ARBA00022692"/>
    </source>
</evidence>
<protein>
    <recommendedName>
        <fullName evidence="8">Rhodopsin domain-containing protein</fullName>
    </recommendedName>
</protein>
<proteinExistence type="inferred from homology"/>
<feature type="transmembrane region" description="Helical" evidence="7">
    <location>
        <begin position="30"/>
        <end position="52"/>
    </location>
</feature>
<keyword evidence="3 7" id="KW-1133">Transmembrane helix</keyword>
<feature type="compositionally biased region" description="Basic and acidic residues" evidence="6">
    <location>
        <begin position="380"/>
        <end position="397"/>
    </location>
</feature>
<feature type="transmembrane region" description="Helical" evidence="7">
    <location>
        <begin position="198"/>
        <end position="216"/>
    </location>
</feature>
<feature type="compositionally biased region" description="Basic and acidic residues" evidence="6">
    <location>
        <begin position="351"/>
        <end position="367"/>
    </location>
</feature>
<comment type="similarity">
    <text evidence="5">Belongs to the SAT4 family.</text>
</comment>
<dbReference type="OrthoDB" id="2496787at2759"/>
<comment type="subcellular location">
    <subcellularLocation>
        <location evidence="1">Membrane</location>
        <topology evidence="1">Multi-pass membrane protein</topology>
    </subcellularLocation>
</comment>
<organism evidence="9 10">
    <name type="scientific">Hymenoscyphus fraxineus</name>
    <dbReference type="NCBI Taxonomy" id="746836"/>
    <lineage>
        <taxon>Eukaryota</taxon>
        <taxon>Fungi</taxon>
        <taxon>Dikarya</taxon>
        <taxon>Ascomycota</taxon>
        <taxon>Pezizomycotina</taxon>
        <taxon>Leotiomycetes</taxon>
        <taxon>Helotiales</taxon>
        <taxon>Helotiaceae</taxon>
        <taxon>Hymenoscyphus</taxon>
    </lineage>
</organism>
<evidence type="ECO:0000256" key="4">
    <source>
        <dbReference type="ARBA" id="ARBA00023136"/>
    </source>
</evidence>
<evidence type="ECO:0000256" key="7">
    <source>
        <dbReference type="SAM" id="Phobius"/>
    </source>
</evidence>
<dbReference type="Pfam" id="PF20684">
    <property type="entry name" value="Fung_rhodopsin"/>
    <property type="match status" value="1"/>
</dbReference>
<reference evidence="9" key="1">
    <citation type="submission" date="2021-07" db="EMBL/GenBank/DDBJ databases">
        <authorList>
            <person name="Durling M."/>
        </authorList>
    </citation>
    <scope>NUCLEOTIDE SEQUENCE</scope>
</reference>
<feature type="transmembrane region" description="Helical" evidence="7">
    <location>
        <begin position="106"/>
        <end position="126"/>
    </location>
</feature>
<sequence>MATQIPTPVPALPPPPGHVAFGHDKTLWKWNLVCVSVCLSVTTLLFLARLYARVLIRREWMFEDYMASLAWLGLVTYCALMTTVMLHHGGVHQWDLTLPEAQSALFWFNITSIEYGICMLTCKLTILTIYRRVFLPHHKTQKSYFHLILRVLEAILIAFYFSITVVKIFECNPRERIWKRSLPGTCININAMLNSSGMFNFITDVLILLVPVKSVWGLNMSKGKKVRVVAVFTFGLIAPVFSMIGFLAREGIAKSPDVTYNQPLALLWAAAEVTTGVICICLPPLSILFHRQTAPRGPTQSIINGVSNRSNKLNSATRASRRKGTLNIDDDDDLLESGYLELQDGCVHKGGIDSGKERGDFGKEGRGKNGWRGAEVSAGGKRDGDGDGKGGRDGKDIVKTVRVECSYE</sequence>
<dbReference type="AlphaFoldDB" id="A0A9N9PXT7"/>
<dbReference type="EMBL" id="CAJVRL010000090">
    <property type="protein sequence ID" value="CAG8959198.1"/>
    <property type="molecule type" value="Genomic_DNA"/>
</dbReference>
<evidence type="ECO:0000256" key="6">
    <source>
        <dbReference type="SAM" id="MobiDB-lite"/>
    </source>
</evidence>
<evidence type="ECO:0000259" key="8">
    <source>
        <dbReference type="Pfam" id="PF20684"/>
    </source>
</evidence>
<dbReference type="InterPro" id="IPR052337">
    <property type="entry name" value="SAT4-like"/>
</dbReference>
<dbReference type="PANTHER" id="PTHR33048:SF47">
    <property type="entry name" value="INTEGRAL MEMBRANE PROTEIN-RELATED"/>
    <property type="match status" value="1"/>
</dbReference>
<dbReference type="Proteomes" id="UP000696280">
    <property type="component" value="Unassembled WGS sequence"/>
</dbReference>
<feature type="transmembrane region" description="Helical" evidence="7">
    <location>
        <begin position="268"/>
        <end position="289"/>
    </location>
</feature>
<comment type="caution">
    <text evidence="9">The sequence shown here is derived from an EMBL/GenBank/DDBJ whole genome shotgun (WGS) entry which is preliminary data.</text>
</comment>
<dbReference type="GO" id="GO:0016020">
    <property type="term" value="C:membrane"/>
    <property type="evidence" value="ECO:0007669"/>
    <property type="project" value="UniProtKB-SubCell"/>
</dbReference>
<feature type="region of interest" description="Disordered" evidence="6">
    <location>
        <begin position="351"/>
        <end position="397"/>
    </location>
</feature>
<evidence type="ECO:0000256" key="1">
    <source>
        <dbReference type="ARBA" id="ARBA00004141"/>
    </source>
</evidence>
<feature type="transmembrane region" description="Helical" evidence="7">
    <location>
        <begin position="147"/>
        <end position="169"/>
    </location>
</feature>
<keyword evidence="10" id="KW-1185">Reference proteome</keyword>
<evidence type="ECO:0000256" key="5">
    <source>
        <dbReference type="ARBA" id="ARBA00038359"/>
    </source>
</evidence>
<feature type="transmembrane region" description="Helical" evidence="7">
    <location>
        <begin position="64"/>
        <end position="86"/>
    </location>
</feature>
<feature type="domain" description="Rhodopsin" evidence="8">
    <location>
        <begin position="48"/>
        <end position="290"/>
    </location>
</feature>
<dbReference type="InterPro" id="IPR049326">
    <property type="entry name" value="Rhodopsin_dom_fungi"/>
</dbReference>
<dbReference type="PANTHER" id="PTHR33048">
    <property type="entry name" value="PTH11-LIKE INTEGRAL MEMBRANE PROTEIN (AFU_ORTHOLOGUE AFUA_5G11245)"/>
    <property type="match status" value="1"/>
</dbReference>
<accession>A0A9N9PXT7</accession>
<keyword evidence="4 7" id="KW-0472">Membrane</keyword>